<gene>
    <name evidence="2" type="ORF">FDP41_002692</name>
</gene>
<dbReference type="OMA" id="EWPRPDA"/>
<dbReference type="GO" id="GO:1990112">
    <property type="term" value="C:RQC complex"/>
    <property type="evidence" value="ECO:0007669"/>
    <property type="project" value="TreeGrafter"/>
</dbReference>
<reference evidence="2 3" key="1">
    <citation type="journal article" date="2019" name="Sci. Rep.">
        <title>Nanopore sequencing improves the draft genome of the human pathogenic amoeba Naegleria fowleri.</title>
        <authorList>
            <person name="Liechti N."/>
            <person name="Schurch N."/>
            <person name="Bruggmann R."/>
            <person name="Wittwer M."/>
        </authorList>
    </citation>
    <scope>NUCLEOTIDE SEQUENCE [LARGE SCALE GENOMIC DNA]</scope>
    <source>
        <strain evidence="2 3">ATCC 30894</strain>
    </source>
</reference>
<evidence type="ECO:0008006" key="4">
    <source>
        <dbReference type="Google" id="ProtNLM"/>
    </source>
</evidence>
<evidence type="ECO:0000313" key="3">
    <source>
        <dbReference type="Proteomes" id="UP000444721"/>
    </source>
</evidence>
<dbReference type="VEuPathDB" id="AmoebaDB:NF0061570"/>
<sequence length="632" mass="72753">MKQARKLLREKEEKVLSSKLQQTPSELDEDERTTKQTSTFSAFALLEEEENEENIDEMYGDDIKEMIDQQQQQSTNLNDDNEESTVNTANPKNKKKKKKKKSTKKKDENLTDEEFLQQQIQKLGLEENENKITGGSSSLKNTFSLFEVSDPKSLNPENEFKKIFGSGAVSQTQAAVSADYEEQLPKVLRNNPHFVGKRSVVIGKKKNDVMLNLFVTSKPHWPMYRSLYLTVQLKSTKPNNVEVYEVVEQKTVTGNTTGLYGKVQEQYERALQSNDPNSFIYILQQVHPYHIHTLLQMSEVFRTMQRENDQAQDLNERALFAIQHVLNNPQFVNGLMKGTSRLDSSQDIVKAIYLSLLCRIHALARSGAHNTAFDLSRVLFSLSCDPLTNSSINVADPAHVLLFIDYYAIRIRKFKYVYRDLTENFIMKEQEELQYLPNLMYSRALSLWHDNQLSTANEVLQQALQTWPMVVVLLLTEIKTTRFGEFESLIRNTIFTNKICTSPIFSKLLSAYAKRNSEFWKDDGVLDWLKFNIEEMLNQGGSAQKHFDDIREMCYQHAVFTSNYKIVYEKEVLGEILPDLNVNNPPTGSSSSRRNPFLYFLESLLPWSGAVINLNQFLGGQAVEEEPEEDEE</sequence>
<dbReference type="VEuPathDB" id="AmoebaDB:NfTy_057270"/>
<feature type="compositionally biased region" description="Acidic residues" evidence="1">
    <location>
        <begin position="46"/>
        <end position="60"/>
    </location>
</feature>
<dbReference type="OrthoDB" id="205993at2759"/>
<dbReference type="AlphaFoldDB" id="A0A6A5BMA8"/>
<protein>
    <recommendedName>
        <fullName evidence="4">Transcription factor 25</fullName>
    </recommendedName>
</protein>
<evidence type="ECO:0000256" key="1">
    <source>
        <dbReference type="SAM" id="MobiDB-lite"/>
    </source>
</evidence>
<evidence type="ECO:0000313" key="2">
    <source>
        <dbReference type="EMBL" id="KAF0978177.1"/>
    </source>
</evidence>
<accession>A0A6A5BMA8</accession>
<comment type="caution">
    <text evidence="2">The sequence shown here is derived from an EMBL/GenBank/DDBJ whole genome shotgun (WGS) entry which is preliminary data.</text>
</comment>
<dbReference type="GeneID" id="68109910"/>
<name>A0A6A5BMA8_NAEFO</name>
<organism evidence="2 3">
    <name type="scientific">Naegleria fowleri</name>
    <name type="common">Brain eating amoeba</name>
    <dbReference type="NCBI Taxonomy" id="5763"/>
    <lineage>
        <taxon>Eukaryota</taxon>
        <taxon>Discoba</taxon>
        <taxon>Heterolobosea</taxon>
        <taxon>Tetramitia</taxon>
        <taxon>Eutetramitia</taxon>
        <taxon>Vahlkampfiidae</taxon>
        <taxon>Naegleria</taxon>
    </lineage>
</organism>
<dbReference type="VEuPathDB" id="AmoebaDB:FDP41_002692"/>
<dbReference type="PANTHER" id="PTHR22684:SF0">
    <property type="entry name" value="RIBOSOME QUALITY CONTROL COMPLEX SUBUNIT TCF25"/>
    <property type="match status" value="1"/>
</dbReference>
<feature type="region of interest" description="Disordered" evidence="1">
    <location>
        <begin position="1"/>
        <end position="113"/>
    </location>
</feature>
<feature type="compositionally biased region" description="Polar residues" evidence="1">
    <location>
        <begin position="68"/>
        <end position="91"/>
    </location>
</feature>
<dbReference type="RefSeq" id="XP_044562890.1">
    <property type="nucleotide sequence ID" value="XM_044705914.1"/>
</dbReference>
<dbReference type="InterPro" id="IPR006994">
    <property type="entry name" value="TCF25/Rqc1"/>
</dbReference>
<feature type="compositionally biased region" description="Basic residues" evidence="1">
    <location>
        <begin position="92"/>
        <end position="104"/>
    </location>
</feature>
<proteinExistence type="predicted"/>
<keyword evidence="3" id="KW-1185">Reference proteome</keyword>
<feature type="compositionally biased region" description="Basic and acidic residues" evidence="1">
    <location>
        <begin position="7"/>
        <end position="16"/>
    </location>
</feature>
<dbReference type="PANTHER" id="PTHR22684">
    <property type="entry name" value="NULP1-RELATED"/>
    <property type="match status" value="1"/>
</dbReference>
<dbReference type="Pfam" id="PF04910">
    <property type="entry name" value="Tcf25"/>
    <property type="match status" value="1"/>
</dbReference>
<dbReference type="Proteomes" id="UP000444721">
    <property type="component" value="Unassembled WGS sequence"/>
</dbReference>
<dbReference type="EMBL" id="VFQX01000030">
    <property type="protein sequence ID" value="KAF0978177.1"/>
    <property type="molecule type" value="Genomic_DNA"/>
</dbReference>